<gene>
    <name evidence="1" type="ORF">H5410_046059</name>
</gene>
<sequence>MKTTTHFGLVQGPQKIKKTITHYEQFAQIIVLPFAFTFSHNGNKHRFELWDVTEERNPKNDVGTYVVKMKPCKDYAIVCAD</sequence>
<dbReference type="OrthoDB" id="1915967at2759"/>
<proteinExistence type="predicted"/>
<protein>
    <submittedName>
        <fullName evidence="1">Uncharacterized protein</fullName>
    </submittedName>
</protein>
<reference evidence="1 2" key="1">
    <citation type="submission" date="2020-09" db="EMBL/GenBank/DDBJ databases">
        <title>De no assembly of potato wild relative species, Solanum commersonii.</title>
        <authorList>
            <person name="Cho K."/>
        </authorList>
    </citation>
    <scope>NUCLEOTIDE SEQUENCE [LARGE SCALE GENOMIC DNA]</scope>
    <source>
        <strain evidence="1">LZ3.2</strain>
        <tissue evidence="1">Leaf</tissue>
    </source>
</reference>
<dbReference type="AlphaFoldDB" id="A0A9J5XB90"/>
<evidence type="ECO:0000313" key="2">
    <source>
        <dbReference type="Proteomes" id="UP000824120"/>
    </source>
</evidence>
<accession>A0A9J5XB90</accession>
<organism evidence="1 2">
    <name type="scientific">Solanum commersonii</name>
    <name type="common">Commerson's wild potato</name>
    <name type="synonym">Commerson's nightshade</name>
    <dbReference type="NCBI Taxonomy" id="4109"/>
    <lineage>
        <taxon>Eukaryota</taxon>
        <taxon>Viridiplantae</taxon>
        <taxon>Streptophyta</taxon>
        <taxon>Embryophyta</taxon>
        <taxon>Tracheophyta</taxon>
        <taxon>Spermatophyta</taxon>
        <taxon>Magnoliopsida</taxon>
        <taxon>eudicotyledons</taxon>
        <taxon>Gunneridae</taxon>
        <taxon>Pentapetalae</taxon>
        <taxon>asterids</taxon>
        <taxon>lamiids</taxon>
        <taxon>Solanales</taxon>
        <taxon>Solanaceae</taxon>
        <taxon>Solanoideae</taxon>
        <taxon>Solaneae</taxon>
        <taxon>Solanum</taxon>
    </lineage>
</organism>
<comment type="caution">
    <text evidence="1">The sequence shown here is derived from an EMBL/GenBank/DDBJ whole genome shotgun (WGS) entry which is preliminary data.</text>
</comment>
<name>A0A9J5XB90_SOLCO</name>
<dbReference type="Proteomes" id="UP000824120">
    <property type="component" value="Chromosome 9"/>
</dbReference>
<evidence type="ECO:0000313" key="1">
    <source>
        <dbReference type="EMBL" id="KAG5585625.1"/>
    </source>
</evidence>
<keyword evidence="2" id="KW-1185">Reference proteome</keyword>
<dbReference type="PANTHER" id="PTHR36264:SF5">
    <property type="entry name" value="SET DOMAIN-CONTAINING PROTEIN"/>
    <property type="match status" value="1"/>
</dbReference>
<dbReference type="PANTHER" id="PTHR36264">
    <property type="entry name" value="SET DOMAIN-CONTAINING PROTEIN"/>
    <property type="match status" value="1"/>
</dbReference>
<dbReference type="EMBL" id="JACXVP010000009">
    <property type="protein sequence ID" value="KAG5585625.1"/>
    <property type="molecule type" value="Genomic_DNA"/>
</dbReference>